<feature type="region of interest" description="Disordered" evidence="1">
    <location>
        <begin position="230"/>
        <end position="258"/>
    </location>
</feature>
<name>A0A9W9IVV1_9EURO</name>
<evidence type="ECO:0000313" key="3">
    <source>
        <dbReference type="EMBL" id="KAJ5183945.1"/>
    </source>
</evidence>
<dbReference type="Proteomes" id="UP001146351">
    <property type="component" value="Unassembled WGS sequence"/>
</dbReference>
<sequence>MIFSRGTIPLLLLPLQGACLALWTTAESLSISNEPTPVSFAKIAPSGGLDGSSPYFKSEDRSLWYSIQTQIPTTADATPDPSPTVNPDYGAIVSGARSLQDIRLKQDEDAQGNKGQETSIFQRAQEVSQKISILFKESNLNPSCPIIANGDADAFKAAVGKVLDAMKDLESNPQKAADQIMACLKSVVDDFNKNLRSPTAGSKSIEQDLENVKPLTDLLAVAVMHIGQTKAQSREGQVSSTKSTTLQTMKASQTGERASFTTKATSVVGQASKSQTTESKTSVAHASATAMVLIVFGADKAENGNKDGEYENLMDYSYVHETRKEGLEFALPADICHGGQDNNTPYDTRISTQTPNQMKKFTIDDLKKEGKMHFDKDDDALANCDFTPADGGRLHCGGIEYECEKDFKGKWKPKDCPADATDEYKIPAAFCLL</sequence>
<protein>
    <submittedName>
        <fullName evidence="3">Uncharacterized protein</fullName>
    </submittedName>
</protein>
<evidence type="ECO:0000313" key="4">
    <source>
        <dbReference type="Proteomes" id="UP001146351"/>
    </source>
</evidence>
<evidence type="ECO:0000256" key="1">
    <source>
        <dbReference type="SAM" id="MobiDB-lite"/>
    </source>
</evidence>
<reference evidence="3" key="1">
    <citation type="submission" date="2022-11" db="EMBL/GenBank/DDBJ databases">
        <authorList>
            <person name="Petersen C."/>
        </authorList>
    </citation>
    <scope>NUCLEOTIDE SEQUENCE</scope>
    <source>
        <strain evidence="3">IBT 21917</strain>
    </source>
</reference>
<evidence type="ECO:0000256" key="2">
    <source>
        <dbReference type="SAM" id="SignalP"/>
    </source>
</evidence>
<proteinExistence type="predicted"/>
<comment type="caution">
    <text evidence="3">The sequence shown here is derived from an EMBL/GenBank/DDBJ whole genome shotgun (WGS) entry which is preliminary data.</text>
</comment>
<keyword evidence="4" id="KW-1185">Reference proteome</keyword>
<keyword evidence="2" id="KW-0732">Signal</keyword>
<feature type="signal peptide" evidence="2">
    <location>
        <begin position="1"/>
        <end position="21"/>
    </location>
</feature>
<accession>A0A9W9IVV1</accession>
<gene>
    <name evidence="3" type="ORF">N7492_001561</name>
</gene>
<dbReference type="AlphaFoldDB" id="A0A9W9IVV1"/>
<reference evidence="3" key="2">
    <citation type="journal article" date="2023" name="IMA Fungus">
        <title>Comparative genomic study of the Penicillium genus elucidates a diverse pangenome and 15 lateral gene transfer events.</title>
        <authorList>
            <person name="Petersen C."/>
            <person name="Sorensen T."/>
            <person name="Nielsen M.R."/>
            <person name="Sondergaard T.E."/>
            <person name="Sorensen J.L."/>
            <person name="Fitzpatrick D.A."/>
            <person name="Frisvad J.C."/>
            <person name="Nielsen K.L."/>
        </authorList>
    </citation>
    <scope>NUCLEOTIDE SEQUENCE</scope>
    <source>
        <strain evidence="3">IBT 21917</strain>
    </source>
</reference>
<organism evidence="3 4">
    <name type="scientific">Penicillium capsulatum</name>
    <dbReference type="NCBI Taxonomy" id="69766"/>
    <lineage>
        <taxon>Eukaryota</taxon>
        <taxon>Fungi</taxon>
        <taxon>Dikarya</taxon>
        <taxon>Ascomycota</taxon>
        <taxon>Pezizomycotina</taxon>
        <taxon>Eurotiomycetes</taxon>
        <taxon>Eurotiomycetidae</taxon>
        <taxon>Eurotiales</taxon>
        <taxon>Aspergillaceae</taxon>
        <taxon>Penicillium</taxon>
    </lineage>
</organism>
<feature type="chain" id="PRO_5040912563" evidence="2">
    <location>
        <begin position="22"/>
        <end position="433"/>
    </location>
</feature>
<dbReference type="EMBL" id="JAPQKO010000001">
    <property type="protein sequence ID" value="KAJ5183945.1"/>
    <property type="molecule type" value="Genomic_DNA"/>
</dbReference>